<sequence length="1043" mass="117368">MDPESDSAEKRASKPRRPKTAHAPRDSVGSTSSDAQRRRRHSAQARLAPTRNDQGEPVAYGINTLVHQGQWQPNLRLVKGQRLLITELALSGVEGVGMQGGASVTFRLRVRVMLGDILVRQEALRQQDTLTWPLHLQPAEGEKVVVIFQTRIAGLEIWHDTAAGELWPLVYFDQEDVDYVSAVMPLPWAGAPDMKATFALVLERQLAGVSAVKAVKHDGSAQRLRLAARTRAHADASARVTRDMKIEALESIRAIAAEHPLTDVEVATVKECYSKMLTRHDLAMEYLAERFFFLYPEMAAQFGPAADTFQDQIAAALGDCMSALLPQLNDIGCYTSSTLSEGSSARRWSALSDRDHFQVLAELGLQERHWEALRALWIEALLQGQPRRREDQSRRDTPTPEYSALYRFFVLVVMERAYSAIKDVSDIFDAPQHAQILKESWELFEAGKEQMATAFYTSMLERHPELIPRISQSDMGAIGSQWASALQAVAQAVPHFETVIPTLHRVGRQHVQLGIPSYAHDTMYEELQSMFAMHMPFYAGSSPESRKLRYLWEAVFGRACYVVVLATLNAESVLVKAFDWLELVSKEKKWNGDALERRKQAIRREVLARGTYTHTKEELMQGARVAWRNFNFNSAKCSSPAAWGSVLVRDRRDIVDPDEMMAECLEHQRLATAEGSPKPIVTVFRPLRPLERIGPRFWNAQLIRFACYELPDGTTMGDRANRELTKALISFGWQPPELRGEFDVLPIVIETPGQGARMCQYPPMCSYLPTSVSRYANTYPYVSCTYLPMCQMYHVPEEYVHTVVLEHPQFPEVAKLKLKWCVVPTFTGFTMEIGGVKYSAVPLSGLYTDIEATRDLVDCQRYDKGVDLGKAMGFDIDSTTNFWRDKVALELNIAAAHSLRQNGYNAAGHQTAAQQFNSNSSRGEPAAPTRQMLYKDDNGRRCRNAAVAGTSHWAGSLTAAASAVKAWRCKWPRPTRWNSKGSVWLPLRQHGSAKHDNKASMPYSQRLLEALHAQQALAQPTSTFTRLRFRFEELQVPTPEVCQ</sequence>
<evidence type="ECO:0000259" key="11">
    <source>
        <dbReference type="Pfam" id="PF02898"/>
    </source>
</evidence>
<keyword evidence="9" id="KW-0408">Iron</keyword>
<keyword evidence="6" id="KW-0479">Metal-binding</keyword>
<dbReference type="InterPro" id="IPR012292">
    <property type="entry name" value="Globin/Proto"/>
</dbReference>
<dbReference type="GO" id="GO:0004517">
    <property type="term" value="F:nitric-oxide synthase activity"/>
    <property type="evidence" value="ECO:0007669"/>
    <property type="project" value="UniProtKB-EC"/>
</dbReference>
<dbReference type="Gene3D" id="1.10.490.10">
    <property type="entry name" value="Globins"/>
    <property type="match status" value="1"/>
</dbReference>
<keyword evidence="8" id="KW-0560">Oxidoreductase</keyword>
<feature type="compositionally biased region" description="Basic residues" evidence="10">
    <location>
        <begin position="13"/>
        <end position="22"/>
    </location>
</feature>
<keyword evidence="5" id="KW-0285">Flavoprotein</keyword>
<feature type="domain" description="Nitric oxide synthase (NOS)" evidence="11">
    <location>
        <begin position="790"/>
        <end position="920"/>
    </location>
</feature>
<dbReference type="InterPro" id="IPR050607">
    <property type="entry name" value="NOS"/>
</dbReference>
<dbReference type="SUPFAM" id="SSF46458">
    <property type="entry name" value="Globin-like"/>
    <property type="match status" value="1"/>
</dbReference>
<dbReference type="Gene3D" id="3.90.1230.10">
    <property type="entry name" value="Nitric Oxide Synthase, Chain A, domain 3"/>
    <property type="match status" value="1"/>
</dbReference>
<dbReference type="GO" id="GO:0019825">
    <property type="term" value="F:oxygen binding"/>
    <property type="evidence" value="ECO:0007669"/>
    <property type="project" value="InterPro"/>
</dbReference>
<dbReference type="PANTHER" id="PTHR43410:SF1">
    <property type="entry name" value="NITRIC OXIDE SYNTHASE"/>
    <property type="match status" value="1"/>
</dbReference>
<keyword evidence="7" id="KW-0112">Calmodulin-binding</keyword>
<dbReference type="InterPro" id="IPR004030">
    <property type="entry name" value="NOS_N"/>
</dbReference>
<dbReference type="GO" id="GO:0005516">
    <property type="term" value="F:calmodulin binding"/>
    <property type="evidence" value="ECO:0007669"/>
    <property type="project" value="UniProtKB-KW"/>
</dbReference>
<dbReference type="EMBL" id="JAFCMP010000003">
    <property type="protein sequence ID" value="KAG5192613.1"/>
    <property type="molecule type" value="Genomic_DNA"/>
</dbReference>
<comment type="similarity">
    <text evidence="2">Belongs to the NOS family.</text>
</comment>
<comment type="cofactor">
    <cofactor evidence="1">
        <name>FMN</name>
        <dbReference type="ChEBI" id="CHEBI:58210"/>
    </cofactor>
</comment>
<evidence type="ECO:0000313" key="12">
    <source>
        <dbReference type="EMBL" id="KAG5192613.1"/>
    </source>
</evidence>
<keyword evidence="4" id="KW-0349">Heme</keyword>
<gene>
    <name evidence="12" type="ORF">JKP88DRAFT_266068</name>
</gene>
<comment type="caution">
    <text evidence="12">The sequence shown here is derived from an EMBL/GenBank/DDBJ whole genome shotgun (WGS) entry which is preliminary data.</text>
</comment>
<evidence type="ECO:0000256" key="9">
    <source>
        <dbReference type="ARBA" id="ARBA00023004"/>
    </source>
</evidence>
<evidence type="ECO:0000256" key="8">
    <source>
        <dbReference type="ARBA" id="ARBA00023002"/>
    </source>
</evidence>
<evidence type="ECO:0000256" key="1">
    <source>
        <dbReference type="ARBA" id="ARBA00001917"/>
    </source>
</evidence>
<dbReference type="EC" id="1.14.13.39" evidence="3"/>
<evidence type="ECO:0000256" key="10">
    <source>
        <dbReference type="SAM" id="MobiDB-lite"/>
    </source>
</evidence>
<dbReference type="PANTHER" id="PTHR43410">
    <property type="entry name" value="NITRIC OXIDE SYNTHASE OXYGENASE"/>
    <property type="match status" value="1"/>
</dbReference>
<evidence type="ECO:0000256" key="6">
    <source>
        <dbReference type="ARBA" id="ARBA00022723"/>
    </source>
</evidence>
<dbReference type="OrthoDB" id="2153534at2759"/>
<keyword evidence="5" id="KW-0288">FMN</keyword>
<reference evidence="12" key="1">
    <citation type="submission" date="2021-02" db="EMBL/GenBank/DDBJ databases">
        <title>First Annotated Genome of the Yellow-green Alga Tribonema minus.</title>
        <authorList>
            <person name="Mahan K.M."/>
        </authorList>
    </citation>
    <scope>NUCLEOTIDE SEQUENCE</scope>
    <source>
        <strain evidence="12">UTEX B ZZ1240</strain>
    </source>
</reference>
<feature type="domain" description="Nitric oxide synthase (NOS)" evidence="11">
    <location>
        <begin position="570"/>
        <end position="763"/>
    </location>
</feature>
<dbReference type="Proteomes" id="UP000664859">
    <property type="component" value="Unassembled WGS sequence"/>
</dbReference>
<evidence type="ECO:0000256" key="7">
    <source>
        <dbReference type="ARBA" id="ARBA00022860"/>
    </source>
</evidence>
<accession>A0A835ZGG6</accession>
<dbReference type="SUPFAM" id="SSF56512">
    <property type="entry name" value="Nitric oxide (NO) synthase oxygenase domain"/>
    <property type="match status" value="2"/>
</dbReference>
<dbReference type="InterPro" id="IPR009050">
    <property type="entry name" value="Globin-like_sf"/>
</dbReference>
<evidence type="ECO:0000256" key="4">
    <source>
        <dbReference type="ARBA" id="ARBA00022617"/>
    </source>
</evidence>
<organism evidence="12 13">
    <name type="scientific">Tribonema minus</name>
    <dbReference type="NCBI Taxonomy" id="303371"/>
    <lineage>
        <taxon>Eukaryota</taxon>
        <taxon>Sar</taxon>
        <taxon>Stramenopiles</taxon>
        <taxon>Ochrophyta</taxon>
        <taxon>PX clade</taxon>
        <taxon>Xanthophyceae</taxon>
        <taxon>Tribonematales</taxon>
        <taxon>Tribonemataceae</taxon>
        <taxon>Tribonema</taxon>
    </lineage>
</organism>
<dbReference type="GO" id="GO:0006809">
    <property type="term" value="P:nitric oxide biosynthetic process"/>
    <property type="evidence" value="ECO:0007669"/>
    <property type="project" value="InterPro"/>
</dbReference>
<keyword evidence="13" id="KW-1185">Reference proteome</keyword>
<proteinExistence type="inferred from homology"/>
<feature type="region of interest" description="Disordered" evidence="10">
    <location>
        <begin position="1"/>
        <end position="56"/>
    </location>
</feature>
<dbReference type="Gene3D" id="3.90.440.10">
    <property type="entry name" value="Nitric Oxide Synthase,Heme Domain,Chain A domain 2"/>
    <property type="match status" value="1"/>
</dbReference>
<dbReference type="InterPro" id="IPR036119">
    <property type="entry name" value="NOS_N_sf"/>
</dbReference>
<dbReference type="InterPro" id="IPR044944">
    <property type="entry name" value="NOS_dom_3"/>
</dbReference>
<evidence type="ECO:0000256" key="5">
    <source>
        <dbReference type="ARBA" id="ARBA00022643"/>
    </source>
</evidence>
<dbReference type="Pfam" id="PF02898">
    <property type="entry name" value="NO_synthase"/>
    <property type="match status" value="2"/>
</dbReference>
<protein>
    <recommendedName>
        <fullName evidence="3">nitric-oxide synthase (NADPH)</fullName>
        <ecNumber evidence="3">1.14.13.39</ecNumber>
    </recommendedName>
</protein>
<dbReference type="InterPro" id="IPR044940">
    <property type="entry name" value="NOS_dom_2"/>
</dbReference>
<evidence type="ECO:0000256" key="3">
    <source>
        <dbReference type="ARBA" id="ARBA00012989"/>
    </source>
</evidence>
<evidence type="ECO:0000256" key="2">
    <source>
        <dbReference type="ARBA" id="ARBA00006267"/>
    </source>
</evidence>
<dbReference type="GO" id="GO:0020037">
    <property type="term" value="F:heme binding"/>
    <property type="evidence" value="ECO:0007669"/>
    <property type="project" value="InterPro"/>
</dbReference>
<name>A0A835ZGG6_9STRA</name>
<dbReference type="AlphaFoldDB" id="A0A835ZGG6"/>
<dbReference type="GO" id="GO:0046872">
    <property type="term" value="F:metal ion binding"/>
    <property type="evidence" value="ECO:0007669"/>
    <property type="project" value="UniProtKB-KW"/>
</dbReference>
<evidence type="ECO:0000313" key="13">
    <source>
        <dbReference type="Proteomes" id="UP000664859"/>
    </source>
</evidence>